<dbReference type="CTD" id="9941883"/>
<protein>
    <submittedName>
        <fullName evidence="1">Uncharacterized protein</fullName>
    </submittedName>
</protein>
<sequence>MKLHYLHKHNLNYMTRNYYSRSPPTYHVYTSDLIKPCTFPDYDTHSIVSNDPVGEESLETALIPLKIWLEIEPNLTEDRWVQSLLSVSLQLTFQSRIAELFGGTIDLVQLNCSTIEY</sequence>
<dbReference type="EMBL" id="JH712182">
    <property type="protein sequence ID" value="EFO24004.1"/>
    <property type="molecule type" value="Genomic_DNA"/>
</dbReference>
<dbReference type="AlphaFoldDB" id="A0A1S0U1X8"/>
<accession>A0A1S0U1X8</accession>
<gene>
    <name evidence="1" type="ORF">LOAG_04481</name>
</gene>
<name>A0A1S0U1X8_LOALO</name>
<dbReference type="RefSeq" id="XP_003140066.1">
    <property type="nucleotide sequence ID" value="XM_003140018.1"/>
</dbReference>
<reference evidence="1" key="1">
    <citation type="submission" date="2012-04" db="EMBL/GenBank/DDBJ databases">
        <title>The Genome Sequence of Loa loa.</title>
        <authorList>
            <consortium name="The Broad Institute Genome Sequencing Platform"/>
            <consortium name="Broad Institute Genome Sequencing Center for Infectious Disease"/>
            <person name="Nutman T.B."/>
            <person name="Fink D.L."/>
            <person name="Russ C."/>
            <person name="Young S."/>
            <person name="Zeng Q."/>
            <person name="Gargeya S."/>
            <person name="Alvarado L."/>
            <person name="Berlin A."/>
            <person name="Chapman S.B."/>
            <person name="Chen Z."/>
            <person name="Freedman E."/>
            <person name="Gellesch M."/>
            <person name="Goldberg J."/>
            <person name="Griggs A."/>
            <person name="Gujja S."/>
            <person name="Heilman E.R."/>
            <person name="Heiman D."/>
            <person name="Howarth C."/>
            <person name="Mehta T."/>
            <person name="Neiman D."/>
            <person name="Pearson M."/>
            <person name="Roberts A."/>
            <person name="Saif S."/>
            <person name="Shea T."/>
            <person name="Shenoy N."/>
            <person name="Sisk P."/>
            <person name="Stolte C."/>
            <person name="Sykes S."/>
            <person name="White J."/>
            <person name="Yandava C."/>
            <person name="Haas B."/>
            <person name="Henn M.R."/>
            <person name="Nusbaum C."/>
            <person name="Birren B."/>
        </authorList>
    </citation>
    <scope>NUCLEOTIDE SEQUENCE [LARGE SCALE GENOMIC DNA]</scope>
</reference>
<dbReference type="GeneID" id="9941883"/>
<dbReference type="InParanoid" id="A0A1S0U1X8"/>
<proteinExistence type="predicted"/>
<dbReference type="KEGG" id="loa:LOAG_04481"/>
<evidence type="ECO:0000313" key="1">
    <source>
        <dbReference type="EMBL" id="EFO24004.1"/>
    </source>
</evidence>
<organism evidence="1">
    <name type="scientific">Loa loa</name>
    <name type="common">Eye worm</name>
    <name type="synonym">Filaria loa</name>
    <dbReference type="NCBI Taxonomy" id="7209"/>
    <lineage>
        <taxon>Eukaryota</taxon>
        <taxon>Metazoa</taxon>
        <taxon>Ecdysozoa</taxon>
        <taxon>Nematoda</taxon>
        <taxon>Chromadorea</taxon>
        <taxon>Rhabditida</taxon>
        <taxon>Spirurina</taxon>
        <taxon>Spiruromorpha</taxon>
        <taxon>Filarioidea</taxon>
        <taxon>Onchocercidae</taxon>
        <taxon>Loa</taxon>
    </lineage>
</organism>